<name>A0ABP7FB76_9ACTN</name>
<evidence type="ECO:0000256" key="1">
    <source>
        <dbReference type="SAM" id="SignalP"/>
    </source>
</evidence>
<proteinExistence type="predicted"/>
<protein>
    <submittedName>
        <fullName evidence="2">Uncharacterized protein</fullName>
    </submittedName>
</protein>
<feature type="signal peptide" evidence="1">
    <location>
        <begin position="1"/>
        <end position="23"/>
    </location>
</feature>
<gene>
    <name evidence="2" type="ORF">GCM10022402_12810</name>
</gene>
<organism evidence="2 3">
    <name type="scientific">Salinactinospora qingdaonensis</name>
    <dbReference type="NCBI Taxonomy" id="702744"/>
    <lineage>
        <taxon>Bacteria</taxon>
        <taxon>Bacillati</taxon>
        <taxon>Actinomycetota</taxon>
        <taxon>Actinomycetes</taxon>
        <taxon>Streptosporangiales</taxon>
        <taxon>Nocardiopsidaceae</taxon>
        <taxon>Salinactinospora</taxon>
    </lineage>
</organism>
<keyword evidence="1" id="KW-0732">Signal</keyword>
<feature type="chain" id="PRO_5046534384" evidence="1">
    <location>
        <begin position="24"/>
        <end position="70"/>
    </location>
</feature>
<dbReference type="Proteomes" id="UP001500908">
    <property type="component" value="Unassembled WGS sequence"/>
</dbReference>
<accession>A0ABP7FB76</accession>
<evidence type="ECO:0000313" key="2">
    <source>
        <dbReference type="EMBL" id="GAA3733881.1"/>
    </source>
</evidence>
<comment type="caution">
    <text evidence="2">The sequence shown here is derived from an EMBL/GenBank/DDBJ whole genome shotgun (WGS) entry which is preliminary data.</text>
</comment>
<sequence>MVRRITAALAATGIAATLSVAMATPAAAERFISAEDCYISGGWVVLDLSSPSLTSCSGGEYDGFWVVYKI</sequence>
<keyword evidence="3" id="KW-1185">Reference proteome</keyword>
<reference evidence="3" key="1">
    <citation type="journal article" date="2019" name="Int. J. Syst. Evol. Microbiol.">
        <title>The Global Catalogue of Microorganisms (GCM) 10K type strain sequencing project: providing services to taxonomists for standard genome sequencing and annotation.</title>
        <authorList>
            <consortium name="The Broad Institute Genomics Platform"/>
            <consortium name="The Broad Institute Genome Sequencing Center for Infectious Disease"/>
            <person name="Wu L."/>
            <person name="Ma J."/>
        </authorList>
    </citation>
    <scope>NUCLEOTIDE SEQUENCE [LARGE SCALE GENOMIC DNA]</scope>
    <source>
        <strain evidence="3">JCM 17137</strain>
    </source>
</reference>
<dbReference type="EMBL" id="BAABDD010000004">
    <property type="protein sequence ID" value="GAA3733881.1"/>
    <property type="molecule type" value="Genomic_DNA"/>
</dbReference>
<evidence type="ECO:0000313" key="3">
    <source>
        <dbReference type="Proteomes" id="UP001500908"/>
    </source>
</evidence>
<dbReference type="RefSeq" id="WP_344968314.1">
    <property type="nucleotide sequence ID" value="NZ_BAABDD010000004.1"/>
</dbReference>